<feature type="compositionally biased region" description="Basic and acidic residues" evidence="7">
    <location>
        <begin position="101"/>
        <end position="116"/>
    </location>
</feature>
<feature type="compositionally biased region" description="Polar residues" evidence="7">
    <location>
        <begin position="333"/>
        <end position="354"/>
    </location>
</feature>
<dbReference type="PROSITE" id="PS50082">
    <property type="entry name" value="WD_REPEATS_2"/>
    <property type="match status" value="1"/>
</dbReference>
<dbReference type="PANTHER" id="PTHR19848">
    <property type="entry name" value="WD40 REPEAT PROTEIN"/>
    <property type="match status" value="1"/>
</dbReference>
<evidence type="ECO:0000313" key="8">
    <source>
        <dbReference type="EMBL" id="KPA82655.1"/>
    </source>
</evidence>
<feature type="compositionally biased region" description="Basic and acidic residues" evidence="7">
    <location>
        <begin position="853"/>
        <end position="865"/>
    </location>
</feature>
<evidence type="ECO:0000256" key="6">
    <source>
        <dbReference type="SAM" id="Coils"/>
    </source>
</evidence>
<dbReference type="InterPro" id="IPR015943">
    <property type="entry name" value="WD40/YVTN_repeat-like_dom_sf"/>
</dbReference>
<dbReference type="GeneID" id="26902781"/>
<feature type="compositionally biased region" description="Low complexity" evidence="7">
    <location>
        <begin position="1609"/>
        <end position="1620"/>
    </location>
</feature>
<proteinExistence type="predicted"/>
<organism evidence="8 9">
    <name type="scientific">Leptomonas pyrrhocoris</name>
    <name type="common">Firebug parasite</name>
    <dbReference type="NCBI Taxonomy" id="157538"/>
    <lineage>
        <taxon>Eukaryota</taxon>
        <taxon>Discoba</taxon>
        <taxon>Euglenozoa</taxon>
        <taxon>Kinetoplastea</taxon>
        <taxon>Metakinetoplastina</taxon>
        <taxon>Trypanosomatida</taxon>
        <taxon>Trypanosomatidae</taxon>
        <taxon>Leishmaniinae</taxon>
        <taxon>Leptomonas</taxon>
    </lineage>
</organism>
<keyword evidence="3" id="KW-0677">Repeat</keyword>
<dbReference type="SUPFAM" id="SSF50978">
    <property type="entry name" value="WD40 repeat-like"/>
    <property type="match status" value="1"/>
</dbReference>
<feature type="region of interest" description="Disordered" evidence="7">
    <location>
        <begin position="1959"/>
        <end position="2015"/>
    </location>
</feature>
<dbReference type="GO" id="GO:0000027">
    <property type="term" value="P:ribosomal large subunit assembly"/>
    <property type="evidence" value="ECO:0007669"/>
    <property type="project" value="TreeGrafter"/>
</dbReference>
<sequence>MPLSSSCHDFGDALHAGGRQRSAPSSAAVAGAPTRSPVQQVGRSSTRLRYGHSLAAPRQRPASPDGTHCVTTVPLGTATLAKQGERHPSRSLPMSLPQPQPERRAVSTSPRHEQQEHLQGLASSTDGRSSAALNRYPRRSAQSLPSHVNPTFQTEAGSNARLSQLRSTTPSASLSRDTAALHSIPPNSTSSAAAPPPSVPSTSPRLGHLRPLSTSREADYVNLAYQRGLMGRFRCAIPVVVCTPAAATPHDNAVKQEKLPNTTDAAGGQNDEGHVGASLIATHAHVEDANNTGAGTIGAADTTAPTPADLPERRTHREASPSVAADAAVPGNSMLSRPRLSTSRSATSVVSGSTARRGRASGQFPSSASSLPRRSVRSTPMSTGVRTNSTGGLVATASFGGGGGGSGVPAANMEPLTRSGLHTSLWAAVQDGGIEVRSMANPNLVLASHPRKNPRAIITSLVEMCGNRVAAGHTDGSLHLFDAVTLKEVGEHQPHTAAVTKLLYVEAAPRMSLLPDATRRATGGDTKSGPAPMCSLLVTASLDHTITVWEAAAMTLMHRLSGSVRSVCALAATATGGYVFSGSDEGTIRMWDAVRGQQWEATKDERAQLRRGSREGVLVEGGAVTNRSSQRFVEYTEASISANDADHDSSSESLSEDHHAGPRGPFRPHALASLRASGGSASSHPIAPSRGPSNRRSLLNYGGVKVVPHVTCPLNRGILTLQRPSALTRPRDTAGLPCTSSRSLPTTEDVFAPMDAATSPSPFREGDGVLAGPGGDISPLRTTLDYEAEVAEVAGGHGGGGAAVAVRVSPLDDDSRVPASSRKHRIAKKKTRKAGRGQVGTTTSTSSFTGGGGEEKGKDKTPETGKRKKIKKPKKRSAATASQTTAAAAARLPANMLEQRLETWIRLYNERVLFSAASQQLTTRFAAGYDAETAMNWPVECAHAEYIAALAVVEDRLLVSASCDATAKVFALPSGQYMRTLTSSRRMPLSGVLYDSSVGRIYTGSSDGTVSVYDMTSPELPLLSQLQSPQVTLSCTFVPLSMAPMQRFVINGAVEEADAQATEAVTPPSSTAVVTTVAQFDKTTPAHGPNQTTSSYRVGQPSLRELNAAVSLQLLQQQRVANLTAAVRRKVKGTVEAMELRGERQCGIVLAQTHRRRQMSHAWWRWQRWAQRRAVLQKFSQLAETRAHSVAHTLLGQYMLRWVNATRQHKKAAASAVLRAVQLKGSDAALLSVPAEVRSGLRCTLDLMSTTMIKSLNRWTLRCVYRRWREFQRIRHAELQQSVGYNKLLLSMNASADAPSCYTLTRLTRTATQRAHHAQALWLLTELTERWQSQRQRRHFFVRWRACARLRQSMQVRREEDAGWRLVEPLSSTLVQPRLLRRRYFDAWRNFALYLARGGSLASERDTLQREWATLQRALEAPTTVAELTTEVQETEASVAQMANERATLAERVQTLADEDCTLRTEVALRVLIAGYYVSDAVATMATTATTTPRAHAGVTRTALNARRPSMASSVESGTAGGGACRAAVKSLASGAASTGNTEDGLARSTEEQRDKKLLLEASAVLRALKGNCLQCARDDKLLAQAHALSLRLPIYEPLVNDLMTSAETTPSRRSGQQQRRPPPPSQRSTTAWSVSNAKKAASTATSAHTSAASASVFLSAQQQQRRQHSTLSGSVSSGECIAGATGASTPRAAAVNSNNTIRASTAAQMWSAQPVEENYPSLADAFNAIYSNLLALLYSAARECGVAASATADVESGNRCTPAATDGAAVPLFSEGRRAKSIEMEDDDEGTLEELQAPVVAPSWLAQVPLKQRRTMVGEVLKLVTLFDSFAAHSDLPVERAGSISSRGTANTRALPLCSLCSHKAAQSLLRHAAVLLELVDPRLWQRQLKLNYLQAAYAAAIAELNATVSSSHVSEAGRYSSTVITRSESEDRAASVPLPPPALRLSAEVLQRAIDKLRPTSHTPARAVPSSQQTDTHTSPTTTNSGSDALSMRPSAAPAFSTAGRTSSPPYPTALLANLETLLESRHNSCGEHLHGATKSTEEEGQTSTTEPQRAQSISFSHRTFSGVSTPRSYTPRTTTSSVAGASMGLLKPYLGFRVNVTRDAHTARRTATAITIRDVAEQYVNADGVEVDSPALVAGLQVGDQLIRFAGYAVTDLAAFNAVVSRHVHSGAELPVVVQRGEELLSTTIVVGTRIA</sequence>
<feature type="compositionally biased region" description="Low complexity" evidence="7">
    <location>
        <begin position="878"/>
        <end position="887"/>
    </location>
</feature>
<evidence type="ECO:0000256" key="2">
    <source>
        <dbReference type="ARBA" id="ARBA00022574"/>
    </source>
</evidence>
<keyword evidence="9" id="KW-1185">Reference proteome</keyword>
<dbReference type="SUPFAM" id="SSF50156">
    <property type="entry name" value="PDZ domain-like"/>
    <property type="match status" value="1"/>
</dbReference>
<dbReference type="EMBL" id="LGTL01000004">
    <property type="protein sequence ID" value="KPA82655.1"/>
    <property type="molecule type" value="Genomic_DNA"/>
</dbReference>
<gene>
    <name evidence="8" type="ORF">ABB37_02490</name>
</gene>
<dbReference type="GO" id="GO:0005730">
    <property type="term" value="C:nucleolus"/>
    <property type="evidence" value="ECO:0007669"/>
    <property type="project" value="TreeGrafter"/>
</dbReference>
<dbReference type="OMA" id="AHGPNQT"/>
<feature type="compositionally biased region" description="Low complexity" evidence="7">
    <location>
        <begin position="2071"/>
        <end position="2083"/>
    </location>
</feature>
<keyword evidence="6" id="KW-0175">Coiled coil</keyword>
<feature type="compositionally biased region" description="Low complexity" evidence="7">
    <location>
        <begin position="320"/>
        <end position="330"/>
    </location>
</feature>
<dbReference type="RefSeq" id="XP_015661094.1">
    <property type="nucleotide sequence ID" value="XM_015799492.1"/>
</dbReference>
<feature type="compositionally biased region" description="Basic and acidic residues" evidence="7">
    <location>
        <begin position="310"/>
        <end position="319"/>
    </location>
</feature>
<feature type="compositionally biased region" description="Low complexity" evidence="7">
    <location>
        <begin position="22"/>
        <end position="33"/>
    </location>
</feature>
<feature type="region of interest" description="Disordered" evidence="7">
    <location>
        <begin position="2033"/>
        <end position="2083"/>
    </location>
</feature>
<dbReference type="Pfam" id="PF00400">
    <property type="entry name" value="WD40"/>
    <property type="match status" value="1"/>
</dbReference>
<dbReference type="Gene3D" id="2.130.10.10">
    <property type="entry name" value="YVTN repeat-like/Quinoprotein amine dehydrogenase"/>
    <property type="match status" value="2"/>
</dbReference>
<feature type="compositionally biased region" description="Polar residues" evidence="7">
    <location>
        <begin position="363"/>
        <end position="390"/>
    </location>
</feature>
<dbReference type="InterPro" id="IPR001680">
    <property type="entry name" value="WD40_rpt"/>
</dbReference>
<dbReference type="Proteomes" id="UP000037923">
    <property type="component" value="Unassembled WGS sequence"/>
</dbReference>
<feature type="compositionally biased region" description="Basic residues" evidence="7">
    <location>
        <begin position="866"/>
        <end position="877"/>
    </location>
</feature>
<evidence type="ECO:0000256" key="4">
    <source>
        <dbReference type="ARBA" id="ARBA00023242"/>
    </source>
</evidence>
<feature type="coiled-coil region" evidence="6">
    <location>
        <begin position="1425"/>
        <end position="1459"/>
    </location>
</feature>
<feature type="repeat" description="WD" evidence="5">
    <location>
        <begin position="560"/>
        <end position="592"/>
    </location>
</feature>
<comment type="caution">
    <text evidence="8">The sequence shown here is derived from an EMBL/GenBank/DDBJ whole genome shotgun (WGS) entry which is preliminary data.</text>
</comment>
<dbReference type="SMART" id="SM00320">
    <property type="entry name" value="WD40"/>
    <property type="match status" value="5"/>
</dbReference>
<evidence type="ECO:0000256" key="7">
    <source>
        <dbReference type="SAM" id="MobiDB-lite"/>
    </source>
</evidence>
<feature type="compositionally biased region" description="Low complexity" evidence="7">
    <location>
        <begin position="1627"/>
        <end position="1646"/>
    </location>
</feature>
<comment type="subcellular location">
    <subcellularLocation>
        <location evidence="1">Nucleus</location>
    </subcellularLocation>
</comment>
<dbReference type="InterPro" id="IPR036322">
    <property type="entry name" value="WD40_repeat_dom_sf"/>
</dbReference>
<feature type="compositionally biased region" description="Polar residues" evidence="7">
    <location>
        <begin position="36"/>
        <end position="47"/>
    </location>
</feature>
<dbReference type="OrthoDB" id="727118at2759"/>
<feature type="region of interest" description="Disordered" evidence="7">
    <location>
        <begin position="641"/>
        <end position="694"/>
    </location>
</feature>
<dbReference type="InterPro" id="IPR036034">
    <property type="entry name" value="PDZ_sf"/>
</dbReference>
<feature type="compositionally biased region" description="Low complexity" evidence="7">
    <location>
        <begin position="1972"/>
        <end position="1989"/>
    </location>
</feature>
<evidence type="ECO:0000256" key="1">
    <source>
        <dbReference type="ARBA" id="ARBA00004123"/>
    </source>
</evidence>
<feature type="region of interest" description="Disordered" evidence="7">
    <location>
        <begin position="812"/>
        <end position="887"/>
    </location>
</feature>
<feature type="compositionally biased region" description="Low complexity" evidence="7">
    <location>
        <begin position="183"/>
        <end position="193"/>
    </location>
</feature>
<dbReference type="PANTHER" id="PTHR19848:SF0">
    <property type="entry name" value="NOTCHLESS PROTEIN HOMOLOG 1"/>
    <property type="match status" value="1"/>
</dbReference>
<keyword evidence="4" id="KW-0539">Nucleus</keyword>
<feature type="compositionally biased region" description="Low complexity" evidence="7">
    <location>
        <begin position="290"/>
        <end position="309"/>
    </location>
</feature>
<evidence type="ECO:0000313" key="9">
    <source>
        <dbReference type="Proteomes" id="UP000037923"/>
    </source>
</evidence>
<feature type="compositionally biased region" description="Basic and acidic residues" evidence="7">
    <location>
        <begin position="644"/>
        <end position="660"/>
    </location>
</feature>
<feature type="region of interest" description="Disordered" evidence="7">
    <location>
        <begin position="1607"/>
        <end position="1646"/>
    </location>
</feature>
<dbReference type="PROSITE" id="PS50294">
    <property type="entry name" value="WD_REPEATS_REGION"/>
    <property type="match status" value="1"/>
</dbReference>
<protein>
    <submittedName>
        <fullName evidence="8">Uncharacterized protein</fullName>
    </submittedName>
</protein>
<dbReference type="Gene3D" id="2.30.42.10">
    <property type="match status" value="1"/>
</dbReference>
<feature type="region of interest" description="Disordered" evidence="7">
    <location>
        <begin position="1"/>
        <end position="211"/>
    </location>
</feature>
<feature type="compositionally biased region" description="Basic residues" evidence="7">
    <location>
        <begin position="821"/>
        <end position="835"/>
    </location>
</feature>
<feature type="region of interest" description="Disordered" evidence="7">
    <location>
        <begin position="290"/>
        <end position="392"/>
    </location>
</feature>
<evidence type="ECO:0000256" key="3">
    <source>
        <dbReference type="ARBA" id="ARBA00022737"/>
    </source>
</evidence>
<feature type="compositionally biased region" description="Polar residues" evidence="7">
    <location>
        <begin position="121"/>
        <end position="132"/>
    </location>
</feature>
<keyword evidence="2 5" id="KW-0853">WD repeat</keyword>
<name>A0A0N0DX70_LEPPY</name>
<accession>A0A0N0DX70</accession>
<dbReference type="VEuPathDB" id="TriTrypDB:LpyrH10_04_0400"/>
<evidence type="ECO:0000256" key="5">
    <source>
        <dbReference type="PROSITE-ProRule" id="PRU00221"/>
    </source>
</evidence>
<feature type="compositionally biased region" description="Polar residues" evidence="7">
    <location>
        <begin position="140"/>
        <end position="176"/>
    </location>
</feature>
<reference evidence="8 9" key="1">
    <citation type="submission" date="2015-07" db="EMBL/GenBank/DDBJ databases">
        <title>High-quality genome of monoxenous trypanosomatid Leptomonas pyrrhocoris.</title>
        <authorList>
            <person name="Flegontov P."/>
            <person name="Butenko A."/>
            <person name="Firsov S."/>
            <person name="Vlcek C."/>
            <person name="Logacheva M.D."/>
            <person name="Field M."/>
            <person name="Filatov D."/>
            <person name="Flegontova O."/>
            <person name="Gerasimov E."/>
            <person name="Jackson A.P."/>
            <person name="Kelly S."/>
            <person name="Opperdoes F."/>
            <person name="O'Reilly A."/>
            <person name="Votypka J."/>
            <person name="Yurchenko V."/>
            <person name="Lukes J."/>
        </authorList>
    </citation>
    <scope>NUCLEOTIDE SEQUENCE [LARGE SCALE GENOMIC DNA]</scope>
    <source>
        <strain evidence="8">H10</strain>
    </source>
</reference>
<feature type="compositionally biased region" description="Polar residues" evidence="7">
    <location>
        <begin position="2054"/>
        <end position="2070"/>
    </location>
</feature>
<feature type="compositionally biased region" description="Low complexity" evidence="7">
    <location>
        <begin position="670"/>
        <end position="683"/>
    </location>
</feature>